<evidence type="ECO:0000313" key="8">
    <source>
        <dbReference type="Proteomes" id="UP000431451"/>
    </source>
</evidence>
<dbReference type="GO" id="GO:0003677">
    <property type="term" value="F:DNA binding"/>
    <property type="evidence" value="ECO:0007669"/>
    <property type="project" value="UniProtKB-KW"/>
</dbReference>
<reference evidence="5 7" key="1">
    <citation type="submission" date="2017-10" db="EMBL/GenBank/DDBJ databases">
        <title>Effective Description of Clostridium neonatale sp. nov. linked to necrotizing enterocolitis in neonates and a clarification of species assignable to the genus Clostridium (Prazmowski 1880) emend. Lawson and Rainey 2016.</title>
        <authorList>
            <person name="Bernard K."/>
            <person name="Burdz T."/>
            <person name="Wiebe D."/>
            <person name="Balcewich B."/>
            <person name="Alfa M."/>
            <person name="Bernier A.-M."/>
        </authorList>
    </citation>
    <scope>NUCLEOTIDE SEQUENCE [LARGE SCALE GENOMIC DNA]</scope>
    <source>
        <strain evidence="5 7">LCDC99A005</strain>
    </source>
</reference>
<dbReference type="GeneID" id="68879310"/>
<dbReference type="Proteomes" id="UP000431451">
    <property type="component" value="Unassembled WGS sequence"/>
</dbReference>
<dbReference type="SMART" id="SM00530">
    <property type="entry name" value="HTH_XRE"/>
    <property type="match status" value="1"/>
</dbReference>
<dbReference type="EMBL" id="UWJD01000003">
    <property type="protein sequence ID" value="VCT86155.1"/>
    <property type="molecule type" value="Genomic_DNA"/>
</dbReference>
<dbReference type="Proteomes" id="UP000220840">
    <property type="component" value="Unassembled WGS sequence"/>
</dbReference>
<dbReference type="STRING" id="137838.GCA_001458595_00057"/>
<dbReference type="PANTHER" id="PTHR46558:SF14">
    <property type="entry name" value="HTH-TYPE TRANSCRIPTIONAL REGULATOR ANSR"/>
    <property type="match status" value="1"/>
</dbReference>
<feature type="domain" description="HTH cro/C1-type" evidence="2">
    <location>
        <begin position="13"/>
        <end position="67"/>
    </location>
</feature>
<evidence type="ECO:0000313" key="6">
    <source>
        <dbReference type="EMBL" id="VCT86155.1"/>
    </source>
</evidence>
<reference evidence="3" key="3">
    <citation type="submission" date="2021-10" db="EMBL/GenBank/DDBJ databases">
        <authorList>
            <person name="Mesa V."/>
        </authorList>
    </citation>
    <scope>NUCLEOTIDE SEQUENCE</scope>
    <source>
        <strain evidence="3">CC3_PB</strain>
    </source>
</reference>
<organism evidence="5 7">
    <name type="scientific">Clostridium neonatale</name>
    <dbReference type="NCBI Taxonomy" id="137838"/>
    <lineage>
        <taxon>Bacteria</taxon>
        <taxon>Bacillati</taxon>
        <taxon>Bacillota</taxon>
        <taxon>Clostridia</taxon>
        <taxon>Eubacteriales</taxon>
        <taxon>Clostridiaceae</taxon>
        <taxon>Clostridium</taxon>
    </lineage>
</organism>
<sequence length="174" mass="19880">MGINEIIKVGNNIKDLRKKKGLTQKDMASLLNIPSSTYSNYENNNREPGKKILLNISEILGVSIYDLLNSNRNDISLESKDIVVPEECDISKELTTIERLIQLCGFNINFNELNEHDSILNEYLKSEIKNNLIPLAYINKGEMNINLTNDQFKDLSDKILQLVTFEVNELIDSF</sequence>
<dbReference type="CDD" id="cd00093">
    <property type="entry name" value="HTH_XRE"/>
    <property type="match status" value="1"/>
</dbReference>
<dbReference type="EMBL" id="CAMTCP010000221">
    <property type="protein sequence ID" value="CAI3591904.1"/>
    <property type="molecule type" value="Genomic_DNA"/>
</dbReference>
<reference evidence="4" key="4">
    <citation type="submission" date="2022-10" db="EMBL/GenBank/DDBJ databases">
        <authorList>
            <person name="Aires J."/>
            <person name="Mesa V."/>
        </authorList>
    </citation>
    <scope>NUCLEOTIDE SEQUENCE</scope>
    <source>
        <strain evidence="4">Clostridium neonatale JD116</strain>
    </source>
</reference>
<gene>
    <name evidence="6" type="primary">immR</name>
    <name evidence="4" type="ORF">CNEO2_290055</name>
    <name evidence="3" type="ORF">CNEO_40059</name>
    <name evidence="6" type="ORF">CNEONATNEC25_03765</name>
    <name evidence="5" type="ORF">CQ394_20705</name>
</gene>
<dbReference type="InterPro" id="IPR010982">
    <property type="entry name" value="Lambda_DNA-bd_dom_sf"/>
</dbReference>
<dbReference type="AlphaFoldDB" id="A0A2A7MAY4"/>
<dbReference type="EMBL" id="CAKJVE010000004">
    <property type="protein sequence ID" value="CAG9702586.1"/>
    <property type="molecule type" value="Genomic_DNA"/>
</dbReference>
<evidence type="ECO:0000313" key="7">
    <source>
        <dbReference type="Proteomes" id="UP000220840"/>
    </source>
</evidence>
<evidence type="ECO:0000313" key="5">
    <source>
        <dbReference type="EMBL" id="PEG28884.1"/>
    </source>
</evidence>
<evidence type="ECO:0000256" key="1">
    <source>
        <dbReference type="ARBA" id="ARBA00023125"/>
    </source>
</evidence>
<evidence type="ECO:0000313" key="4">
    <source>
        <dbReference type="EMBL" id="CAI3591904.1"/>
    </source>
</evidence>
<dbReference type="InterPro" id="IPR001387">
    <property type="entry name" value="Cro/C1-type_HTH"/>
</dbReference>
<dbReference type="PROSITE" id="PS50943">
    <property type="entry name" value="HTH_CROC1"/>
    <property type="match status" value="1"/>
</dbReference>
<name>A0A2A7MAY4_9CLOT</name>
<dbReference type="EMBL" id="PDCJ01000007">
    <property type="protein sequence ID" value="PEG28884.1"/>
    <property type="molecule type" value="Genomic_DNA"/>
</dbReference>
<dbReference type="SUPFAM" id="SSF47413">
    <property type="entry name" value="lambda repressor-like DNA-binding domains"/>
    <property type="match status" value="1"/>
</dbReference>
<evidence type="ECO:0000259" key="2">
    <source>
        <dbReference type="PROSITE" id="PS50943"/>
    </source>
</evidence>
<dbReference type="Proteomes" id="UP000789738">
    <property type="component" value="Unassembled WGS sequence"/>
</dbReference>
<dbReference type="Pfam" id="PF01381">
    <property type="entry name" value="HTH_3"/>
    <property type="match status" value="1"/>
</dbReference>
<dbReference type="OrthoDB" id="2087471at2"/>
<evidence type="ECO:0000313" key="3">
    <source>
        <dbReference type="EMBL" id="CAG9702586.1"/>
    </source>
</evidence>
<reference evidence="6 8" key="2">
    <citation type="submission" date="2018-06" db="EMBL/GenBank/DDBJ databases">
        <authorList>
            <consortium name="IHU Genomes"/>
        </authorList>
    </citation>
    <scope>NUCLEOTIDE SEQUENCE [LARGE SCALE GENOMIC DNA]</scope>
    <source>
        <strain evidence="6 8">NEC25</strain>
    </source>
</reference>
<protein>
    <submittedName>
        <fullName evidence="5 6">Transcriptional regulator</fullName>
    </submittedName>
    <submittedName>
        <fullName evidence="3">Trancsriptional regulator, Cro/C1-type HTH domain</fullName>
    </submittedName>
</protein>
<accession>A0A2A7MAY4</accession>
<proteinExistence type="predicted"/>
<keyword evidence="7" id="KW-1185">Reference proteome</keyword>
<dbReference type="RefSeq" id="WP_058293082.1">
    <property type="nucleotide sequence ID" value="NZ_CAKJVD010000067.1"/>
</dbReference>
<dbReference type="PANTHER" id="PTHR46558">
    <property type="entry name" value="TRACRIPTIONAL REGULATORY PROTEIN-RELATED-RELATED"/>
    <property type="match status" value="1"/>
</dbReference>
<dbReference type="Proteomes" id="UP001189143">
    <property type="component" value="Unassembled WGS sequence"/>
</dbReference>
<dbReference type="Gene3D" id="1.10.260.40">
    <property type="entry name" value="lambda repressor-like DNA-binding domains"/>
    <property type="match status" value="1"/>
</dbReference>
<keyword evidence="1" id="KW-0238">DNA-binding</keyword>